<feature type="binding site" evidence="9">
    <location>
        <position position="201"/>
    </location>
    <ligand>
        <name>ATP</name>
        <dbReference type="ChEBI" id="CHEBI:30616"/>
    </ligand>
</feature>
<dbReference type="EMBL" id="CP042829">
    <property type="protein sequence ID" value="QFG03411.1"/>
    <property type="molecule type" value="Genomic_DNA"/>
</dbReference>
<keyword evidence="6 9" id="KW-0238">DNA-binding</keyword>
<feature type="binding site" evidence="9">
    <location>
        <position position="95"/>
    </location>
    <ligand>
        <name>ATP</name>
        <dbReference type="ChEBI" id="CHEBI:30616"/>
    </ligand>
</feature>
<dbReference type="InterPro" id="IPR027417">
    <property type="entry name" value="P-loop_NTPase"/>
</dbReference>
<keyword evidence="3 9" id="KW-0227">DNA damage</keyword>
<dbReference type="PANTHER" id="PTHR42848:SF1">
    <property type="entry name" value="HOLLIDAY JUNCTION BRANCH MIGRATION COMPLEX SUBUNIT RUVB"/>
    <property type="match status" value="1"/>
</dbReference>
<dbReference type="InterPro" id="IPR003593">
    <property type="entry name" value="AAA+_ATPase"/>
</dbReference>
<reference evidence="11 12" key="1">
    <citation type="submission" date="2019-08" db="EMBL/GenBank/DDBJ databases">
        <authorList>
            <person name="Toschakov S.V."/>
        </authorList>
    </citation>
    <scope>NUCLEOTIDE SEQUENCE [LARGE SCALE GENOMIC DNA]</scope>
    <source>
        <strain evidence="11 12">3753O</strain>
    </source>
</reference>
<dbReference type="CDD" id="cd00009">
    <property type="entry name" value="AAA"/>
    <property type="match status" value="1"/>
</dbReference>
<keyword evidence="2 9" id="KW-0547">Nucleotide-binding</keyword>
<comment type="subunit">
    <text evidence="9">Homohexamer. Forms an RuvA(8)-RuvB(12)-Holliday junction (HJ) complex. HJ DNA is sandwiched between 2 RuvA tetramers; dsDNA enters through RuvA and exits via RuvB. An RuvB hexamer assembles on each DNA strand where it exits the tetramer. Each RuvB hexamer is contacted by two RuvA subunits (via domain III) on 2 adjacent RuvB subunits; this complex drives branch migration. In the full resolvosome a probable DNA-RuvA(4)-RuvB(12)-RuvC(2) complex forms which resolves the HJ.</text>
</comment>
<dbReference type="InterPro" id="IPR036388">
    <property type="entry name" value="WH-like_DNA-bd_sf"/>
</dbReference>
<dbReference type="SMART" id="SM00382">
    <property type="entry name" value="AAA"/>
    <property type="match status" value="1"/>
</dbReference>
<feature type="region of interest" description="Large ATPase domain (RuvB-L)" evidence="9">
    <location>
        <begin position="31"/>
        <end position="211"/>
    </location>
</feature>
<evidence type="ECO:0000256" key="1">
    <source>
        <dbReference type="ARBA" id="ARBA00022490"/>
    </source>
</evidence>
<keyword evidence="5 9" id="KW-0067">ATP-binding</keyword>
<evidence type="ECO:0000256" key="6">
    <source>
        <dbReference type="ARBA" id="ARBA00023125"/>
    </source>
</evidence>
<feature type="region of interest" description="Small ATPAse domain (RuvB-S)" evidence="9">
    <location>
        <begin position="212"/>
        <end position="282"/>
    </location>
</feature>
<dbReference type="HAMAP" id="MF_00016">
    <property type="entry name" value="DNA_HJ_migration_RuvB"/>
    <property type="match status" value="1"/>
</dbReference>
<comment type="similarity">
    <text evidence="9">Belongs to the RuvB family.</text>
</comment>
<evidence type="ECO:0000256" key="9">
    <source>
        <dbReference type="HAMAP-Rule" id="MF_00016"/>
    </source>
</evidence>
<keyword evidence="7 9" id="KW-0233">DNA recombination</keyword>
<dbReference type="GO" id="GO:0003678">
    <property type="term" value="F:DNA helicase activity"/>
    <property type="evidence" value="ECO:0007669"/>
    <property type="project" value="UniProtKB-EC"/>
</dbReference>
<dbReference type="InterPro" id="IPR041445">
    <property type="entry name" value="AAA_lid_4"/>
</dbReference>
<dbReference type="InterPro" id="IPR008823">
    <property type="entry name" value="RuvB_wg_C"/>
</dbReference>
<keyword evidence="4 9" id="KW-0378">Hydrolase</keyword>
<dbReference type="SUPFAM" id="SSF52540">
    <property type="entry name" value="P-loop containing nucleoside triphosphate hydrolases"/>
    <property type="match status" value="1"/>
</dbReference>
<feature type="binding site" evidence="9">
    <location>
        <position position="96"/>
    </location>
    <ligand>
        <name>Mg(2+)</name>
        <dbReference type="ChEBI" id="CHEBI:18420"/>
    </ligand>
</feature>
<evidence type="ECO:0000259" key="10">
    <source>
        <dbReference type="SMART" id="SM00382"/>
    </source>
</evidence>
<comment type="domain">
    <text evidence="9">Has 3 domains, the large (RuvB-L) and small ATPase (RuvB-S) domains and the C-terminal head (RuvB-H) domain. The head domain binds DNA, while the ATPase domains jointly bind ATP, ADP or are empty depending on the state of the subunit in the translocation cycle. During a single DNA translocation step the structure of each domain remains the same, but their relative positions change.</text>
</comment>
<protein>
    <recommendedName>
        <fullName evidence="9">Holliday junction branch migration complex subunit RuvB</fullName>
        <ecNumber evidence="9">3.6.4.-</ecNumber>
    </recommendedName>
</protein>
<feature type="binding site" evidence="9">
    <location>
        <position position="345"/>
    </location>
    <ligand>
        <name>DNA</name>
        <dbReference type="ChEBI" id="CHEBI:16991"/>
    </ligand>
</feature>
<reference evidence="11 12" key="2">
    <citation type="submission" date="2019-10" db="EMBL/GenBank/DDBJ databases">
        <title>Thermopilla bonchosmolovskayae gen. nov., sp. nov., a moderately thermophilic Chloroflexi bacterium from a Chukotka hot spring (Arctic, Russia), representing a novel classis Thermopillaia, which include previously uncultivated lineage OLB14.</title>
        <authorList>
            <person name="Kochetkova T.V."/>
            <person name="Zayulina K.S."/>
            <person name="Zhigarkov V.S."/>
            <person name="Minaev N.V."/>
            <person name="Novikov A."/>
            <person name="Toshchakov S.V."/>
            <person name="Elcheninov A.G."/>
            <person name="Kublanov I.V."/>
        </authorList>
    </citation>
    <scope>NUCLEOTIDE SEQUENCE [LARGE SCALE GENOMIC DNA]</scope>
    <source>
        <strain evidence="11 12">3753O</strain>
    </source>
</reference>
<feature type="binding site" evidence="9">
    <location>
        <position position="50"/>
    </location>
    <ligand>
        <name>ATP</name>
        <dbReference type="ChEBI" id="CHEBI:30616"/>
    </ligand>
</feature>
<dbReference type="Pfam" id="PF05491">
    <property type="entry name" value="WHD_RuvB"/>
    <property type="match status" value="1"/>
</dbReference>
<feature type="domain" description="AAA+ ATPase" evidence="10">
    <location>
        <begin position="81"/>
        <end position="233"/>
    </location>
</feature>
<comment type="function">
    <text evidence="9">The RuvA-RuvB-RuvC complex processes Holliday junction (HJ) DNA during genetic recombination and DNA repair, while the RuvA-RuvB complex plays an important role in the rescue of blocked DNA replication forks via replication fork reversal (RFR). RuvA specifically binds to HJ cruciform DNA, conferring on it an open structure. The RuvB hexamer acts as an ATP-dependent pump, pulling dsDNA into and through the RuvAB complex. RuvB forms 2 homohexamers on either side of HJ DNA bound by 1 or 2 RuvA tetramers; 4 subunits per hexamer contact DNA at a time. Coordinated motions by a converter formed by DNA-disengaged RuvB subunits stimulates ATP hydrolysis and nucleotide exchange. Immobilization of the converter enables RuvB to convert the ATP-contained energy into a lever motion, pulling 2 nucleotides of DNA out of the RuvA tetramer per ATP hydrolyzed, thus driving DNA branch migration. The RuvB motors rotate together with the DNA substrate, which together with the progressing nucleotide cycle form the mechanistic basis for DNA recombination by continuous HJ branch migration. Branch migration allows RuvC to scan DNA until it finds its consensus sequence, where it cleaves and resolves cruciform DNA.</text>
</comment>
<dbReference type="Proteomes" id="UP000326331">
    <property type="component" value="Chromosome"/>
</dbReference>
<dbReference type="SUPFAM" id="SSF46785">
    <property type="entry name" value="Winged helix' DNA-binding domain"/>
    <property type="match status" value="1"/>
</dbReference>
<keyword evidence="12" id="KW-1185">Reference proteome</keyword>
<dbReference type="Pfam" id="PF17864">
    <property type="entry name" value="AAA_lid_4"/>
    <property type="match status" value="1"/>
</dbReference>
<feature type="region of interest" description="Head domain (RuvB-H)" evidence="9">
    <location>
        <begin position="285"/>
        <end position="376"/>
    </location>
</feature>
<accession>A0ABX6C4N9</accession>
<comment type="catalytic activity">
    <reaction evidence="9">
        <text>ATP + H2O = ADP + phosphate + H(+)</text>
        <dbReference type="Rhea" id="RHEA:13065"/>
        <dbReference type="ChEBI" id="CHEBI:15377"/>
        <dbReference type="ChEBI" id="CHEBI:15378"/>
        <dbReference type="ChEBI" id="CHEBI:30616"/>
        <dbReference type="ChEBI" id="CHEBI:43474"/>
        <dbReference type="ChEBI" id="CHEBI:456216"/>
    </reaction>
</comment>
<name>A0ABX6C4N9_9CHLR</name>
<feature type="binding site" evidence="9">
    <location>
        <position position="97"/>
    </location>
    <ligand>
        <name>ATP</name>
        <dbReference type="ChEBI" id="CHEBI:30616"/>
    </ligand>
</feature>
<dbReference type="EC" id="3.6.4.-" evidence="9"/>
<dbReference type="Gene3D" id="3.40.50.300">
    <property type="entry name" value="P-loop containing nucleotide triphosphate hydrolases"/>
    <property type="match status" value="1"/>
</dbReference>
<dbReference type="GO" id="GO:0016787">
    <property type="term" value="F:hydrolase activity"/>
    <property type="evidence" value="ECO:0007669"/>
    <property type="project" value="UniProtKB-KW"/>
</dbReference>
<evidence type="ECO:0000256" key="8">
    <source>
        <dbReference type="ARBA" id="ARBA00023204"/>
    </source>
</evidence>
<evidence type="ECO:0000256" key="5">
    <source>
        <dbReference type="ARBA" id="ARBA00022840"/>
    </source>
</evidence>
<dbReference type="NCBIfam" id="TIGR00635">
    <property type="entry name" value="ruvB"/>
    <property type="match status" value="1"/>
</dbReference>
<comment type="subcellular location">
    <subcellularLocation>
        <location evidence="9">Cytoplasm</location>
    </subcellularLocation>
</comment>
<evidence type="ECO:0000256" key="2">
    <source>
        <dbReference type="ARBA" id="ARBA00022741"/>
    </source>
</evidence>
<feature type="binding site" evidence="9">
    <location>
        <position position="248"/>
    </location>
    <ligand>
        <name>ATP</name>
        <dbReference type="ChEBI" id="CHEBI:30616"/>
    </ligand>
</feature>
<comment type="caution">
    <text evidence="9">Lacks conserved residue(s) required for the propagation of feature annotation.</text>
</comment>
<keyword evidence="11" id="KW-0347">Helicase</keyword>
<dbReference type="NCBIfam" id="NF000868">
    <property type="entry name" value="PRK00080.1"/>
    <property type="match status" value="1"/>
</dbReference>
<dbReference type="Pfam" id="PF05496">
    <property type="entry name" value="RuvB_N"/>
    <property type="match status" value="1"/>
</dbReference>
<organism evidence="11 12">
    <name type="scientific">Tepidiforma bonchosmolovskayae</name>
    <dbReference type="NCBI Taxonomy" id="2601677"/>
    <lineage>
        <taxon>Bacteria</taxon>
        <taxon>Bacillati</taxon>
        <taxon>Chloroflexota</taxon>
        <taxon>Tepidiformia</taxon>
        <taxon>Tepidiformales</taxon>
        <taxon>Tepidiformaceae</taxon>
        <taxon>Tepidiforma</taxon>
    </lineage>
</organism>
<feature type="binding site" evidence="9">
    <location>
        <position position="92"/>
    </location>
    <ligand>
        <name>ATP</name>
        <dbReference type="ChEBI" id="CHEBI:30616"/>
    </ligand>
</feature>
<evidence type="ECO:0000313" key="12">
    <source>
        <dbReference type="Proteomes" id="UP000326331"/>
    </source>
</evidence>
<evidence type="ECO:0000256" key="3">
    <source>
        <dbReference type="ARBA" id="ARBA00022763"/>
    </source>
</evidence>
<evidence type="ECO:0000313" key="11">
    <source>
        <dbReference type="EMBL" id="QFG03411.1"/>
    </source>
</evidence>
<evidence type="ECO:0000256" key="4">
    <source>
        <dbReference type="ARBA" id="ARBA00022801"/>
    </source>
</evidence>
<dbReference type="InterPro" id="IPR008824">
    <property type="entry name" value="RuvB-like_N"/>
</dbReference>
<dbReference type="InterPro" id="IPR004605">
    <property type="entry name" value="DNA_helicase_Holl-junc_RuvB"/>
</dbReference>
<feature type="binding site" evidence="9">
    <location>
        <position position="211"/>
    </location>
    <ligand>
        <name>ATP</name>
        <dbReference type="ChEBI" id="CHEBI:30616"/>
    </ligand>
</feature>
<keyword evidence="1 9" id="KW-0963">Cytoplasm</keyword>
<keyword evidence="8 9" id="KW-0234">DNA repair</keyword>
<sequence>MSCGGCRSWCGGWRGIRRPRTSVRYTAGVTEERLVAPQAQAEDAELERSLRPRRLEEFPGQERTKRNLAIAIAAAKQRGEPLDHVLLYGPPGLGKTTLANIIAHEMGVSIRTTSGPAFERPGDLAAVLTNLKEGDILFVDEIHRLSSAVEEILYPAMEDFALDLVIGKGAGARSVRLAMPRFTLIGATTRYAMVSAPLRDRFGSVYRLDFYEPETLALILRRSASILGVALPDDAAMEIARRSRGTPRIANRLLRRVRDFAAVRNGGAVTVEAAREALAMLEVDELGLDESDRAVLRAVVEKFNGGPVGLETIAAAISEEADTIMDVYEPFLLKCGFLNRTPRGRVATEAAYRHLGLEPPRDRPAQAALWDGAGAS</sequence>
<feature type="binding site" evidence="9">
    <location>
        <begin position="158"/>
        <end position="160"/>
    </location>
    <ligand>
        <name>ATP</name>
        <dbReference type="ChEBI" id="CHEBI:30616"/>
    </ligand>
</feature>
<evidence type="ECO:0000256" key="7">
    <source>
        <dbReference type="ARBA" id="ARBA00023172"/>
    </source>
</evidence>
<feature type="binding site" evidence="9">
    <location>
        <position position="340"/>
    </location>
    <ligand>
        <name>DNA</name>
        <dbReference type="ChEBI" id="CHEBI:16991"/>
    </ligand>
</feature>
<gene>
    <name evidence="9 11" type="primary">ruvB</name>
    <name evidence="11" type="ORF">Tbon_08905</name>
</gene>
<dbReference type="Gene3D" id="1.10.10.10">
    <property type="entry name" value="Winged helix-like DNA-binding domain superfamily/Winged helix DNA-binding domain"/>
    <property type="match status" value="1"/>
</dbReference>
<dbReference type="InterPro" id="IPR036390">
    <property type="entry name" value="WH_DNA-bd_sf"/>
</dbReference>
<proteinExistence type="inferred from homology"/>
<feature type="binding site" evidence="9">
    <location>
        <position position="51"/>
    </location>
    <ligand>
        <name>ATP</name>
        <dbReference type="ChEBI" id="CHEBI:30616"/>
    </ligand>
</feature>
<feature type="binding site" evidence="9">
    <location>
        <position position="96"/>
    </location>
    <ligand>
        <name>ATP</name>
        <dbReference type="ChEBI" id="CHEBI:30616"/>
    </ligand>
</feature>
<dbReference type="PANTHER" id="PTHR42848">
    <property type="match status" value="1"/>
</dbReference>
<dbReference type="Gene3D" id="1.10.8.60">
    <property type="match status" value="1"/>
</dbReference>